<accession>A0ABP8DCV5</accession>
<evidence type="ECO:0000256" key="1">
    <source>
        <dbReference type="ARBA" id="ARBA00004613"/>
    </source>
</evidence>
<keyword evidence="2" id="KW-0964">Secreted</keyword>
<dbReference type="PROSITE" id="PS50292">
    <property type="entry name" value="PEROXIDASE_3"/>
    <property type="match status" value="1"/>
</dbReference>
<evidence type="ECO:0000313" key="5">
    <source>
        <dbReference type="EMBL" id="GAA4252930.1"/>
    </source>
</evidence>
<comment type="caution">
    <text evidence="5">The sequence shown here is derived from an EMBL/GenBank/DDBJ whole genome shotgun (WGS) entry which is preliminary data.</text>
</comment>
<evidence type="ECO:0000259" key="4">
    <source>
        <dbReference type="PROSITE" id="PS51173"/>
    </source>
</evidence>
<evidence type="ECO:0000313" key="6">
    <source>
        <dbReference type="Proteomes" id="UP001500620"/>
    </source>
</evidence>
<dbReference type="Gene3D" id="2.60.40.290">
    <property type="match status" value="1"/>
</dbReference>
<reference evidence="6" key="1">
    <citation type="journal article" date="2019" name="Int. J. Syst. Evol. Microbiol.">
        <title>The Global Catalogue of Microorganisms (GCM) 10K type strain sequencing project: providing services to taxonomists for standard genome sequencing and annotation.</title>
        <authorList>
            <consortium name="The Broad Institute Genomics Platform"/>
            <consortium name="The Broad Institute Genome Sequencing Center for Infectious Disease"/>
            <person name="Wu L."/>
            <person name="Ma J."/>
        </authorList>
    </citation>
    <scope>NUCLEOTIDE SEQUENCE [LARGE SCALE GENOMIC DNA]</scope>
    <source>
        <strain evidence="6">JCM 17441</strain>
    </source>
</reference>
<dbReference type="InterPro" id="IPR019791">
    <property type="entry name" value="Haem_peroxidase_animal"/>
</dbReference>
<sequence length="758" mass="81575">MSRSHNLTQPPSHPYPERRLRRAVVAVAVMSTLTGSMVIAATPARAAVSFEVESLDGSRNNLSRPTQGQVGTNYARVGAARYADGRSQPVTGPNSRFVSNRVFNDVHQNIFSEHRMTQWAWTWGQFLDHTFGLADAGTETANIPFNAADPLETFTDTLGVIPFTRDRAAAGTGVGNPREQVNTVSSYIDAWAVYGGTQQRLEWLRDGPYDNNMANNAATLMLPGGYLPVRSQRGNASAAPVMAVDGRLTANPDRARVAGDVRANENLALTATHTLFAREHNRIVALLPASLSAEDRFRIARRIVIAEQQYITYNEFLPAMGVALPRYTGYNAGVNATLSNEFAVVGYRAHSQIHGEFTAETQASRYSAAQLDAFRAQGLEVEVDGADLALTVPLNVAFFNPDLLPAIGLGPFVTSLAESQYRNDEMIDNQLRSVLFQVPVPGNPGCLDGPTLPQCFTGVVDLGAIDIERGRDHGLPSYNQLRQAYGLAPKTSFTAITGEATDAFPAGTGPDNPNSLDFLRTADIDGTATVVGAADGSTSGVRRSTTAARLRAVYGNVNNVDAFVGMIAEPHVAGSEFGELQRAIWTRQFLALRDGDRFFYGNDQGLTSILSTYGIDFHTTLAQVIARNTDVPAADINPNVFLVPDDDLPAATCKIAYRVVTTWPGFFQVDIALTNQSGAAWNGWNLQWQFANAQNFSQGWNGTFSQNGASANIANASWNATIPPGGTLTGVGFNGTWDNVTGALPVNFTVNGKRCALG</sequence>
<name>A0ABP8DCV5_9ACTN</name>
<dbReference type="PANTHER" id="PTHR11475">
    <property type="entry name" value="OXIDASE/PEROXIDASE"/>
    <property type="match status" value="1"/>
</dbReference>
<comment type="subcellular location">
    <subcellularLocation>
        <location evidence="1">Secreted</location>
    </subcellularLocation>
</comment>
<dbReference type="InterPro" id="IPR008965">
    <property type="entry name" value="CBM2/CBM3_carb-bd_dom_sf"/>
</dbReference>
<feature type="domain" description="CBM2" evidence="4">
    <location>
        <begin position="646"/>
        <end position="758"/>
    </location>
</feature>
<dbReference type="InterPro" id="IPR037120">
    <property type="entry name" value="Haem_peroxidase_sf_animal"/>
</dbReference>
<dbReference type="PANTHER" id="PTHR11475:SF4">
    <property type="entry name" value="CHORION PEROXIDASE"/>
    <property type="match status" value="1"/>
</dbReference>
<dbReference type="Pfam" id="PF03098">
    <property type="entry name" value="An_peroxidase"/>
    <property type="match status" value="2"/>
</dbReference>
<evidence type="ECO:0000256" key="3">
    <source>
        <dbReference type="ARBA" id="ARBA00023180"/>
    </source>
</evidence>
<dbReference type="PROSITE" id="PS51173">
    <property type="entry name" value="CBM2"/>
    <property type="match status" value="1"/>
</dbReference>
<dbReference type="Gene3D" id="1.10.640.10">
    <property type="entry name" value="Haem peroxidase domain superfamily, animal type"/>
    <property type="match status" value="1"/>
</dbReference>
<dbReference type="SMART" id="SM00637">
    <property type="entry name" value="CBD_II"/>
    <property type="match status" value="1"/>
</dbReference>
<protein>
    <recommendedName>
        <fullName evidence="4">CBM2 domain-containing protein</fullName>
    </recommendedName>
</protein>
<dbReference type="InterPro" id="IPR001919">
    <property type="entry name" value="CBD2"/>
</dbReference>
<dbReference type="SUPFAM" id="SSF48113">
    <property type="entry name" value="Heme-dependent peroxidases"/>
    <property type="match status" value="1"/>
</dbReference>
<keyword evidence="3" id="KW-0325">Glycoprotein</keyword>
<dbReference type="Pfam" id="PF00553">
    <property type="entry name" value="CBM_2"/>
    <property type="match status" value="1"/>
</dbReference>
<keyword evidence="6" id="KW-1185">Reference proteome</keyword>
<dbReference type="EMBL" id="BAABAT010000014">
    <property type="protein sequence ID" value="GAA4252930.1"/>
    <property type="molecule type" value="Genomic_DNA"/>
</dbReference>
<organism evidence="5 6">
    <name type="scientific">Dactylosporangium darangshiense</name>
    <dbReference type="NCBI Taxonomy" id="579108"/>
    <lineage>
        <taxon>Bacteria</taxon>
        <taxon>Bacillati</taxon>
        <taxon>Actinomycetota</taxon>
        <taxon>Actinomycetes</taxon>
        <taxon>Micromonosporales</taxon>
        <taxon>Micromonosporaceae</taxon>
        <taxon>Dactylosporangium</taxon>
    </lineage>
</organism>
<proteinExistence type="predicted"/>
<gene>
    <name evidence="5" type="ORF">GCM10022255_051690</name>
</gene>
<dbReference type="Proteomes" id="UP001500620">
    <property type="component" value="Unassembled WGS sequence"/>
</dbReference>
<dbReference type="SUPFAM" id="SSF49384">
    <property type="entry name" value="Carbohydrate-binding domain"/>
    <property type="match status" value="1"/>
</dbReference>
<evidence type="ECO:0000256" key="2">
    <source>
        <dbReference type="ARBA" id="ARBA00022525"/>
    </source>
</evidence>
<dbReference type="RefSeq" id="WP_345129943.1">
    <property type="nucleotide sequence ID" value="NZ_BAABAT010000014.1"/>
</dbReference>
<dbReference type="InterPro" id="IPR012291">
    <property type="entry name" value="CBM2_carb-bd_dom_sf"/>
</dbReference>
<dbReference type="InterPro" id="IPR010255">
    <property type="entry name" value="Haem_peroxidase_sf"/>
</dbReference>